<proteinExistence type="predicted"/>
<organism evidence="1 2">
    <name type="scientific">Methanogenium marinum</name>
    <dbReference type="NCBI Taxonomy" id="348610"/>
    <lineage>
        <taxon>Archaea</taxon>
        <taxon>Methanobacteriati</taxon>
        <taxon>Methanobacteriota</taxon>
        <taxon>Stenosarchaea group</taxon>
        <taxon>Methanomicrobia</taxon>
        <taxon>Methanomicrobiales</taxon>
        <taxon>Methanomicrobiaceae</taxon>
        <taxon>Methanogenium</taxon>
    </lineage>
</organism>
<keyword evidence="2" id="KW-1185">Reference proteome</keyword>
<accession>A0A9Q4KST1</accession>
<evidence type="ECO:0008006" key="3">
    <source>
        <dbReference type="Google" id="ProtNLM"/>
    </source>
</evidence>
<dbReference type="Proteomes" id="UP001143747">
    <property type="component" value="Unassembled WGS sequence"/>
</dbReference>
<sequence length="237" mass="27755">MTLSVVDKDKHFTLAVIPWTKEMKNLDGIQQCIDIIHNFGLKIKCLCLDRQFYAANILRYLQNQRIPHIVPAKVNCDELRNKLKERKSKTFQYVINSGKKNALEITICDCVLYLMGKKEKHGTAHHPFVVYGISTSPRKVREIYSHRFSIESSYRMRNITKAKTTSKDPAIRFFYPLIAFLYQNCWIAIQWKRFRKLQRGPMVIESDIFQLDHFAAIIFSEAMSKFSIRTIEDIAIS</sequence>
<name>A0A9Q4KST1_9EURY</name>
<dbReference type="PANTHER" id="PTHR33252">
    <property type="entry name" value="THIRD ORF IN TRANSPOSON ISC1160"/>
    <property type="match status" value="1"/>
</dbReference>
<comment type="caution">
    <text evidence="1">The sequence shown here is derived from an EMBL/GenBank/DDBJ whole genome shotgun (WGS) entry which is preliminary data.</text>
</comment>
<dbReference type="PANTHER" id="PTHR33252:SF2">
    <property type="entry name" value="TRANSPOSASE IS4-LIKE DOMAIN-CONTAINING PROTEIN"/>
    <property type="match status" value="1"/>
</dbReference>
<dbReference type="EMBL" id="JAKELO010000002">
    <property type="protein sequence ID" value="MDE4907312.1"/>
    <property type="molecule type" value="Genomic_DNA"/>
</dbReference>
<gene>
    <name evidence="1" type="ORF">L0665_01580</name>
</gene>
<reference evidence="1" key="1">
    <citation type="submission" date="2022-01" db="EMBL/GenBank/DDBJ databases">
        <title>Draft genome of Methanogenium marinum DSM 15558.</title>
        <authorList>
            <person name="Chen S.-C."/>
            <person name="You Y.-T."/>
        </authorList>
    </citation>
    <scope>NUCLEOTIDE SEQUENCE</scope>
    <source>
        <strain evidence="1">DSM 15558</strain>
    </source>
</reference>
<evidence type="ECO:0000313" key="1">
    <source>
        <dbReference type="EMBL" id="MDE4907312.1"/>
    </source>
</evidence>
<protein>
    <recommendedName>
        <fullName evidence="3">Transposase IS4-like domain-containing protein</fullName>
    </recommendedName>
</protein>
<dbReference type="AlphaFoldDB" id="A0A9Q4KST1"/>
<evidence type="ECO:0000313" key="2">
    <source>
        <dbReference type="Proteomes" id="UP001143747"/>
    </source>
</evidence>